<dbReference type="EMBL" id="CP002792">
    <property type="protein sequence ID" value="AEH06726.1"/>
    <property type="molecule type" value="Genomic_DNA"/>
</dbReference>
<feature type="transmembrane region" description="Helical" evidence="5">
    <location>
        <begin position="257"/>
        <end position="274"/>
    </location>
</feature>
<proteinExistence type="inferred from homology"/>
<dbReference type="GeneID" id="10772893"/>
<evidence type="ECO:0000256" key="4">
    <source>
        <dbReference type="ARBA" id="ARBA00023136"/>
    </source>
</evidence>
<dbReference type="Pfam" id="PF01925">
    <property type="entry name" value="TauE"/>
    <property type="match status" value="1"/>
</dbReference>
<comment type="similarity">
    <text evidence="5">Belongs to the 4-toluene sulfonate uptake permease (TSUP) (TC 2.A.102) family.</text>
</comment>
<dbReference type="GO" id="GO:0005886">
    <property type="term" value="C:plasma membrane"/>
    <property type="evidence" value="ECO:0007669"/>
    <property type="project" value="UniProtKB-SubCell"/>
</dbReference>
<dbReference type="KEGG" id="mok:Metok_0749"/>
<accession>F8AM41</accession>
<dbReference type="PANTHER" id="PTHR43701:SF2">
    <property type="entry name" value="MEMBRANE TRANSPORTER PROTEIN YJNA-RELATED"/>
    <property type="match status" value="1"/>
</dbReference>
<evidence type="ECO:0000256" key="3">
    <source>
        <dbReference type="ARBA" id="ARBA00022989"/>
    </source>
</evidence>
<reference evidence="6" key="1">
    <citation type="submission" date="2011-05" db="EMBL/GenBank/DDBJ databases">
        <title>Complete sequence of chromosome of Methanothermococcus okinawensis IH1.</title>
        <authorList>
            <consortium name="US DOE Joint Genome Institute"/>
            <person name="Lucas S."/>
            <person name="Han J."/>
            <person name="Lapidus A."/>
            <person name="Cheng J.-F."/>
            <person name="Goodwin L."/>
            <person name="Pitluck S."/>
            <person name="Peters L."/>
            <person name="Mikhailova N."/>
            <person name="Held B."/>
            <person name="Han C."/>
            <person name="Tapia R."/>
            <person name="Land M."/>
            <person name="Hauser L."/>
            <person name="Kyrpides N."/>
            <person name="Ivanova N."/>
            <person name="Pagani I."/>
            <person name="Sieprawska-Lupa M."/>
            <person name="Takai K."/>
            <person name="Miyazaki J."/>
            <person name="Whitman W."/>
            <person name="Woyke T."/>
        </authorList>
    </citation>
    <scope>NUCLEOTIDE SEQUENCE</scope>
    <source>
        <strain evidence="6">IH1</strain>
    </source>
</reference>
<keyword evidence="4 5" id="KW-0472">Membrane</keyword>
<feature type="transmembrane region" description="Helical" evidence="5">
    <location>
        <begin position="224"/>
        <end position="245"/>
    </location>
</feature>
<dbReference type="Proteomes" id="UP000009296">
    <property type="component" value="Chromosome"/>
</dbReference>
<sequence length="275" mass="29864">MDLIIIFSLVILGMFIGFISGLLGIGGGFIIVPVLIYLFDFIGIPTDISVKMAVGTSLFVIFLTSLAGAHKHSLNKNVIWKYSLILGLFGIFGSIVGVNIVVGYLSGNLHKMLFGIFLIFVSLHILYSNFKNKNNLSIIENRNISDIKCKCKDIGVVGFLTGFLSSVFGIGGGIIIVPFLNIFLKFPIKSAIGTSLGMMIIVSFVGLLGYMFSSCPFNQNIYNIGYVSLLTGLIISPTAMIFSKYGAKIAYKTKSESLRIVLSIILMIVGIKMIV</sequence>
<comment type="subcellular location">
    <subcellularLocation>
        <location evidence="5">Cell membrane</location>
        <topology evidence="5">Multi-pass membrane protein</topology>
    </subcellularLocation>
    <subcellularLocation>
        <location evidence="1">Membrane</location>
        <topology evidence="1">Multi-pass membrane protein</topology>
    </subcellularLocation>
</comment>
<evidence type="ECO:0000256" key="2">
    <source>
        <dbReference type="ARBA" id="ARBA00022692"/>
    </source>
</evidence>
<feature type="transmembrane region" description="Helical" evidence="5">
    <location>
        <begin position="6"/>
        <end position="38"/>
    </location>
</feature>
<dbReference type="OrthoDB" id="60523at2157"/>
<feature type="transmembrane region" description="Helical" evidence="5">
    <location>
        <begin position="50"/>
        <end position="70"/>
    </location>
</feature>
<dbReference type="HOGENOM" id="CLU_045498_6_2_2"/>
<dbReference type="AlphaFoldDB" id="F8AM41"/>
<keyword evidence="3 5" id="KW-1133">Transmembrane helix</keyword>
<evidence type="ECO:0000256" key="1">
    <source>
        <dbReference type="ARBA" id="ARBA00004141"/>
    </source>
</evidence>
<organism evidence="6 7">
    <name type="scientific">Methanothermococcus okinawensis (strain DSM 14208 / JCM 11175 / IH1)</name>
    <dbReference type="NCBI Taxonomy" id="647113"/>
    <lineage>
        <taxon>Archaea</taxon>
        <taxon>Methanobacteriati</taxon>
        <taxon>Methanobacteriota</taxon>
        <taxon>Methanomada group</taxon>
        <taxon>Methanococci</taxon>
        <taxon>Methanococcales</taxon>
        <taxon>Methanococcaceae</taxon>
        <taxon>Methanothermococcus</taxon>
    </lineage>
</organism>
<dbReference type="STRING" id="647113.Metok_0749"/>
<dbReference type="InterPro" id="IPR002781">
    <property type="entry name" value="TM_pro_TauE-like"/>
</dbReference>
<dbReference type="InterPro" id="IPR051598">
    <property type="entry name" value="TSUP/Inactive_protease-like"/>
</dbReference>
<feature type="transmembrane region" description="Helical" evidence="5">
    <location>
        <begin position="163"/>
        <end position="184"/>
    </location>
</feature>
<dbReference type="eggNOG" id="arCOG02050">
    <property type="taxonomic scope" value="Archaea"/>
</dbReference>
<feature type="transmembrane region" description="Helical" evidence="5">
    <location>
        <begin position="191"/>
        <end position="212"/>
    </location>
</feature>
<gene>
    <name evidence="6" type="ordered locus">Metok_0749</name>
</gene>
<evidence type="ECO:0000313" key="7">
    <source>
        <dbReference type="Proteomes" id="UP000009296"/>
    </source>
</evidence>
<name>F8AM41_METOI</name>
<protein>
    <recommendedName>
        <fullName evidence="5">Probable membrane transporter protein</fullName>
    </recommendedName>
</protein>
<keyword evidence="5" id="KW-1003">Cell membrane</keyword>
<keyword evidence="7" id="KW-1185">Reference proteome</keyword>
<feature type="transmembrane region" description="Helical" evidence="5">
    <location>
        <begin position="112"/>
        <end position="130"/>
    </location>
</feature>
<dbReference type="PANTHER" id="PTHR43701">
    <property type="entry name" value="MEMBRANE TRANSPORTER PROTEIN MJ0441-RELATED"/>
    <property type="match status" value="1"/>
</dbReference>
<evidence type="ECO:0000256" key="5">
    <source>
        <dbReference type="RuleBase" id="RU363041"/>
    </source>
</evidence>
<keyword evidence="2 5" id="KW-0812">Transmembrane</keyword>
<dbReference type="RefSeq" id="WP_013866911.1">
    <property type="nucleotide sequence ID" value="NC_015636.1"/>
</dbReference>
<feature type="transmembrane region" description="Helical" evidence="5">
    <location>
        <begin position="82"/>
        <end position="105"/>
    </location>
</feature>
<evidence type="ECO:0000313" key="6">
    <source>
        <dbReference type="EMBL" id="AEH06726.1"/>
    </source>
</evidence>